<protein>
    <submittedName>
        <fullName evidence="3">LysM domain-containing protein</fullName>
    </submittedName>
</protein>
<dbReference type="EMBL" id="FOGD01000005">
    <property type="protein sequence ID" value="SER20603.1"/>
    <property type="molecule type" value="Genomic_DNA"/>
</dbReference>
<dbReference type="InterPro" id="IPR052196">
    <property type="entry name" value="Bact_Kbp"/>
</dbReference>
<dbReference type="PANTHER" id="PTHR34700">
    <property type="entry name" value="POTASSIUM BINDING PROTEIN KBP"/>
    <property type="match status" value="1"/>
</dbReference>
<keyword evidence="1" id="KW-0732">Signal</keyword>
<evidence type="ECO:0000313" key="4">
    <source>
        <dbReference type="Proteomes" id="UP000199766"/>
    </source>
</evidence>
<sequence length="413" mass="45606">MQHPKQDMPLSTRTPSGLPWHMILALGAALTGPSAPAQPLPVAVTASQPTTAQAVEQHGVAVAELAPNAPERYVVKRGDTLWGISGIYLQKPWRWPQLWGMNRQEIANPHLIFPGQTLYLDTEGGYARLRTRAAQGRGEPETLRISPRTRSESLADSALPTLQPHLIEPFLVEPLVMDEQELLQAPRLIATTESRVLMSTGDRVYARSGTGVSLRTDNSESRQYRIFRNAHPLKHPVTGEVLGYEAQYLGQAELLRSEGSETGINERGARIEEYIPATLSITAIREEIHAGDRLLPMPERSFVNYTPHAPQYEIDAYVVSIYNSSALANAAQNQVITISAGEHDGLQTGHVLYLITQGGHIQDKTDEARATVKLPNENNGVAMVFRTFERVSYALILNVQNTVRIGDRLVNPQ</sequence>
<dbReference type="OrthoDB" id="9765158at2"/>
<dbReference type="SMART" id="SM00257">
    <property type="entry name" value="LysM"/>
    <property type="match status" value="1"/>
</dbReference>
<name>A0A1H9MBT6_9BURK</name>
<evidence type="ECO:0000259" key="2">
    <source>
        <dbReference type="PROSITE" id="PS51782"/>
    </source>
</evidence>
<gene>
    <name evidence="3" type="ORF">SAMN02982919_01935</name>
</gene>
<reference evidence="3 4" key="1">
    <citation type="submission" date="2016-10" db="EMBL/GenBank/DDBJ databases">
        <authorList>
            <person name="de Groot N.N."/>
        </authorList>
    </citation>
    <scope>NUCLEOTIDE SEQUENCE [LARGE SCALE GENOMIC DNA]</scope>
    <source>
        <strain evidence="3 4">ATCC 35958</strain>
    </source>
</reference>
<evidence type="ECO:0000256" key="1">
    <source>
        <dbReference type="SAM" id="SignalP"/>
    </source>
</evidence>
<keyword evidence="4" id="KW-1185">Reference proteome</keyword>
<feature type="chain" id="PRO_5011594248" evidence="1">
    <location>
        <begin position="38"/>
        <end position="413"/>
    </location>
</feature>
<evidence type="ECO:0000313" key="3">
    <source>
        <dbReference type="EMBL" id="SER20603.1"/>
    </source>
</evidence>
<dbReference type="InterPro" id="IPR018392">
    <property type="entry name" value="LysM"/>
</dbReference>
<dbReference type="STRING" id="180197.SAMN02982919_01935"/>
<accession>A0A1H9MBT6</accession>
<dbReference type="InterPro" id="IPR036779">
    <property type="entry name" value="LysM_dom_sf"/>
</dbReference>
<feature type="signal peptide" evidence="1">
    <location>
        <begin position="1"/>
        <end position="37"/>
    </location>
</feature>
<dbReference type="Proteomes" id="UP000199766">
    <property type="component" value="Unassembled WGS sequence"/>
</dbReference>
<dbReference type="Pfam" id="PF01476">
    <property type="entry name" value="LysM"/>
    <property type="match status" value="1"/>
</dbReference>
<dbReference type="Gene3D" id="3.10.350.10">
    <property type="entry name" value="LysM domain"/>
    <property type="match status" value="1"/>
</dbReference>
<dbReference type="PROSITE" id="PS51782">
    <property type="entry name" value="LYSM"/>
    <property type="match status" value="1"/>
</dbReference>
<proteinExistence type="predicted"/>
<dbReference type="SUPFAM" id="SSF54106">
    <property type="entry name" value="LysM domain"/>
    <property type="match status" value="1"/>
</dbReference>
<dbReference type="PANTHER" id="PTHR34700:SF4">
    <property type="entry name" value="PHAGE-LIKE ELEMENT PBSX PROTEIN XKDP"/>
    <property type="match status" value="1"/>
</dbReference>
<dbReference type="AlphaFoldDB" id="A0A1H9MBT6"/>
<feature type="domain" description="LysM" evidence="2">
    <location>
        <begin position="71"/>
        <end position="120"/>
    </location>
</feature>
<dbReference type="CDD" id="cd00118">
    <property type="entry name" value="LysM"/>
    <property type="match status" value="1"/>
</dbReference>
<organism evidence="3 4">
    <name type="scientific">Giesbergeria anulus</name>
    <dbReference type="NCBI Taxonomy" id="180197"/>
    <lineage>
        <taxon>Bacteria</taxon>
        <taxon>Pseudomonadati</taxon>
        <taxon>Pseudomonadota</taxon>
        <taxon>Betaproteobacteria</taxon>
        <taxon>Burkholderiales</taxon>
        <taxon>Comamonadaceae</taxon>
        <taxon>Giesbergeria</taxon>
    </lineage>
</organism>